<name>A0AAE0FKC1_9CHLO</name>
<keyword evidence="3" id="KW-1185">Reference proteome</keyword>
<feature type="compositionally biased region" description="Gly residues" evidence="1">
    <location>
        <begin position="125"/>
        <end position="160"/>
    </location>
</feature>
<evidence type="ECO:0000313" key="2">
    <source>
        <dbReference type="EMBL" id="KAK3261442.1"/>
    </source>
</evidence>
<evidence type="ECO:0000256" key="1">
    <source>
        <dbReference type="SAM" id="MobiDB-lite"/>
    </source>
</evidence>
<dbReference type="Proteomes" id="UP001190700">
    <property type="component" value="Unassembled WGS sequence"/>
</dbReference>
<proteinExistence type="predicted"/>
<dbReference type="EMBL" id="LGRX02016890">
    <property type="protein sequence ID" value="KAK3261442.1"/>
    <property type="molecule type" value="Genomic_DNA"/>
</dbReference>
<accession>A0AAE0FKC1</accession>
<gene>
    <name evidence="2" type="ORF">CYMTET_29650</name>
</gene>
<comment type="caution">
    <text evidence="2">The sequence shown here is derived from an EMBL/GenBank/DDBJ whole genome shotgun (WGS) entry which is preliminary data.</text>
</comment>
<sequence length="192" mass="18473">MAVGGCTCPRPRTRPVVATVGERAGEAKVAVDWAERWWRGEGGGVRAAEVRVAEVSGEWRWRVRRRRCAGGVAEVLAAAEVACGGAGGKATTKGEGGELGLGGGLGDGGGGDGFGGGGLGGGLDGVGGEGGGGEGGGLGGGLKGDGGGGDGGEGGGGDGGVYKPAKPNAPIEKQRHSHAPARGRALPDALRK</sequence>
<feature type="region of interest" description="Disordered" evidence="1">
    <location>
        <begin position="125"/>
        <end position="192"/>
    </location>
</feature>
<protein>
    <submittedName>
        <fullName evidence="2">Uncharacterized protein</fullName>
    </submittedName>
</protein>
<organism evidence="2 3">
    <name type="scientific">Cymbomonas tetramitiformis</name>
    <dbReference type="NCBI Taxonomy" id="36881"/>
    <lineage>
        <taxon>Eukaryota</taxon>
        <taxon>Viridiplantae</taxon>
        <taxon>Chlorophyta</taxon>
        <taxon>Pyramimonadophyceae</taxon>
        <taxon>Pyramimonadales</taxon>
        <taxon>Pyramimonadaceae</taxon>
        <taxon>Cymbomonas</taxon>
    </lineage>
</organism>
<evidence type="ECO:0000313" key="3">
    <source>
        <dbReference type="Proteomes" id="UP001190700"/>
    </source>
</evidence>
<reference evidence="2 3" key="1">
    <citation type="journal article" date="2015" name="Genome Biol. Evol.">
        <title>Comparative Genomics of a Bacterivorous Green Alga Reveals Evolutionary Causalities and Consequences of Phago-Mixotrophic Mode of Nutrition.</title>
        <authorList>
            <person name="Burns J.A."/>
            <person name="Paasch A."/>
            <person name="Narechania A."/>
            <person name="Kim E."/>
        </authorList>
    </citation>
    <scope>NUCLEOTIDE SEQUENCE [LARGE SCALE GENOMIC DNA]</scope>
    <source>
        <strain evidence="2 3">PLY_AMNH</strain>
    </source>
</reference>
<dbReference type="AlphaFoldDB" id="A0AAE0FKC1"/>